<comment type="similarity">
    <text evidence="4">Belongs to the LptD family.</text>
</comment>
<dbReference type="InterPro" id="IPR020889">
    <property type="entry name" value="LipoPS_assembly_LptD"/>
</dbReference>
<name>A0ABX7BU57_9HYPH</name>
<feature type="domain" description="LptD C-terminal" evidence="6">
    <location>
        <begin position="304"/>
        <end position="689"/>
    </location>
</feature>
<keyword evidence="8" id="KW-1185">Reference proteome</keyword>
<keyword evidence="2 4" id="KW-0472">Membrane</keyword>
<comment type="function">
    <text evidence="4">Involved in the assembly of lipopolysaccharide (LPS) at the surface of the outer membrane.</text>
</comment>
<comment type="subcellular location">
    <subcellularLocation>
        <location evidence="4">Cell outer membrane</location>
    </subcellularLocation>
</comment>
<dbReference type="Pfam" id="PF04453">
    <property type="entry name" value="LptD"/>
    <property type="match status" value="1"/>
</dbReference>
<evidence type="ECO:0000313" key="8">
    <source>
        <dbReference type="Proteomes" id="UP000595460"/>
    </source>
</evidence>
<organism evidence="7 8">
    <name type="scientific">Devosia oryziradicis</name>
    <dbReference type="NCBI Taxonomy" id="2801335"/>
    <lineage>
        <taxon>Bacteria</taxon>
        <taxon>Pseudomonadati</taxon>
        <taxon>Pseudomonadota</taxon>
        <taxon>Alphaproteobacteria</taxon>
        <taxon>Hyphomicrobiales</taxon>
        <taxon>Devosiaceae</taxon>
        <taxon>Devosia</taxon>
    </lineage>
</organism>
<dbReference type="EMBL" id="CP068047">
    <property type="protein sequence ID" value="QQR35475.1"/>
    <property type="molecule type" value="Genomic_DNA"/>
</dbReference>
<dbReference type="PANTHER" id="PTHR30189">
    <property type="entry name" value="LPS-ASSEMBLY PROTEIN"/>
    <property type="match status" value="1"/>
</dbReference>
<dbReference type="HAMAP" id="MF_01411">
    <property type="entry name" value="LPS_assembly_LptD"/>
    <property type="match status" value="1"/>
</dbReference>
<evidence type="ECO:0000256" key="1">
    <source>
        <dbReference type="ARBA" id="ARBA00022729"/>
    </source>
</evidence>
<evidence type="ECO:0000259" key="5">
    <source>
        <dbReference type="Pfam" id="PF03968"/>
    </source>
</evidence>
<evidence type="ECO:0000256" key="2">
    <source>
        <dbReference type="ARBA" id="ARBA00023136"/>
    </source>
</evidence>
<feature type="chain" id="PRO_5044934848" description="LPS-assembly protein LptD" evidence="4">
    <location>
        <begin position="30"/>
        <end position="764"/>
    </location>
</feature>
<sequence precursor="true">MKAKRGRSPHRLAYASALLALTLSTSAFAQGLVPTNFFNAPIDASGPAAVEANTLTFDSTTNVITASGDVVLSQGGYTMTGQNLVYDRNTKALKFVGQVTVRDPSGNLAEMTDLDVTGGMKQAFINSLTITTYDGARITADSVDYDTALRTLLVDASYAPCGDCIDDEGRRIGWSVTASRITYNAEDGSVALEQPTLSLLGVPVAWLPYLWLPDTSDLALANVRTPVYDYSEKTGHSLTVPYTAYSSRWTDIILTPTFMTRQGFLLGAEWIQRFDRGSFQIKASGVYQFDQSAFTFTEAQRDWRGAVQTSGEFTPIEDWTVGWSYVAFTDAAYLPDYRLTTAKSSVNQVYATHLTSDTYIDARLQQFNLLGDVTAASQGQQGKALPTLRFEHVEDLGPGNGRIEISGRLLGVQRDIDSANTYNGVPYVWGYAGNKQHLSLQAGWQTQWIGGGGFVATPYLGGRADVAYYDGTSPLLPGATTLWSATPIAAMDVRFPLAASDGSTVHLIEPIAQVAYRGSSTTNVGITNDDAQSFVFDDTNLFSYNRFSGGDRQETGLRATIGGRYQANFADGGYIELIAGQSFQIAGPNAFATPGQANTGVGAGLSTTASYAVLGAYGSFTPGVKFGGKLQVDSATANVMKAGLGGTFANDGYKLALDYTYRAANPGQGMLAPQHEIGGEVTVPVAEYWSIKASSYWDIQANSFLRVGGGVYYDDGYLVLGAEAARNGPTHISPNATSITATFRIRAPAGLDLGYRGAVPVPSF</sequence>
<comment type="subunit">
    <text evidence="4">Component of the lipopolysaccharide transport and assembly complex.</text>
</comment>
<dbReference type="InterPro" id="IPR005653">
    <property type="entry name" value="OstA-like_N"/>
</dbReference>
<evidence type="ECO:0000259" key="6">
    <source>
        <dbReference type="Pfam" id="PF04453"/>
    </source>
</evidence>
<proteinExistence type="inferred from homology"/>
<comment type="caution">
    <text evidence="4">Lacks conserved residue(s) required for the propagation of feature annotation.</text>
</comment>
<feature type="domain" description="Organic solvent tolerance-like N-terminal" evidence="5">
    <location>
        <begin position="50"/>
        <end position="187"/>
    </location>
</feature>
<dbReference type="Gene3D" id="2.60.450.10">
    <property type="entry name" value="Lipopolysaccharide (LPS) transport protein A like domain"/>
    <property type="match status" value="1"/>
</dbReference>
<gene>
    <name evidence="4" type="primary">lptD</name>
    <name evidence="7" type="ORF">JI749_14095</name>
</gene>
<dbReference type="InterPro" id="IPR050218">
    <property type="entry name" value="LptD"/>
</dbReference>
<reference evidence="7 8" key="1">
    <citation type="submission" date="2021-01" db="EMBL/GenBank/DDBJ databases">
        <title>Genome seq and assembly of Devosia sp. G19.</title>
        <authorList>
            <person name="Chhetri G."/>
        </authorList>
    </citation>
    <scope>NUCLEOTIDE SEQUENCE [LARGE SCALE GENOMIC DNA]</scope>
    <source>
        <strain evidence="7 8">G19</strain>
    </source>
</reference>
<evidence type="ECO:0000256" key="3">
    <source>
        <dbReference type="ARBA" id="ARBA00023237"/>
    </source>
</evidence>
<dbReference type="Proteomes" id="UP000595460">
    <property type="component" value="Chromosome"/>
</dbReference>
<evidence type="ECO:0000256" key="4">
    <source>
        <dbReference type="HAMAP-Rule" id="MF_01411"/>
    </source>
</evidence>
<dbReference type="RefSeq" id="WP_201655162.1">
    <property type="nucleotide sequence ID" value="NZ_CP068047.1"/>
</dbReference>
<dbReference type="InterPro" id="IPR007543">
    <property type="entry name" value="LptD_C"/>
</dbReference>
<protein>
    <recommendedName>
        <fullName evidence="4">LPS-assembly protein LptD</fullName>
    </recommendedName>
</protein>
<keyword evidence="3 4" id="KW-0998">Cell outer membrane</keyword>
<keyword evidence="1 4" id="KW-0732">Signal</keyword>
<evidence type="ECO:0000313" key="7">
    <source>
        <dbReference type="EMBL" id="QQR35475.1"/>
    </source>
</evidence>
<dbReference type="Pfam" id="PF03968">
    <property type="entry name" value="LptD_N"/>
    <property type="match status" value="1"/>
</dbReference>
<accession>A0ABX7BU57</accession>
<dbReference type="PANTHER" id="PTHR30189:SF1">
    <property type="entry name" value="LPS-ASSEMBLY PROTEIN LPTD"/>
    <property type="match status" value="1"/>
</dbReference>
<feature type="signal peptide" evidence="4">
    <location>
        <begin position="1"/>
        <end position="29"/>
    </location>
</feature>